<dbReference type="Proteomes" id="UP000244989">
    <property type="component" value="Unassembled WGS sequence"/>
</dbReference>
<dbReference type="KEGG" id="cyz:C3B44_03885"/>
<protein>
    <recommendedName>
        <fullName evidence="4">DUF2567 domain-containing protein</fullName>
    </recommendedName>
</protein>
<evidence type="ECO:0000313" key="3">
    <source>
        <dbReference type="Proteomes" id="UP000244989"/>
    </source>
</evidence>
<evidence type="ECO:0008006" key="4">
    <source>
        <dbReference type="Google" id="ProtNLM"/>
    </source>
</evidence>
<name>A0A2U1T6H4_9CORY</name>
<keyword evidence="1" id="KW-1133">Transmembrane helix</keyword>
<feature type="transmembrane region" description="Helical" evidence="1">
    <location>
        <begin position="147"/>
        <end position="166"/>
    </location>
</feature>
<dbReference type="OrthoDB" id="4428081at2"/>
<feature type="transmembrane region" description="Helical" evidence="1">
    <location>
        <begin position="71"/>
        <end position="90"/>
    </location>
</feature>
<evidence type="ECO:0000256" key="1">
    <source>
        <dbReference type="SAM" id="Phobius"/>
    </source>
</evidence>
<keyword evidence="1" id="KW-0812">Transmembrane</keyword>
<proteinExistence type="predicted"/>
<organism evidence="2 3">
    <name type="scientific">Corynebacterium yudongzhengii</name>
    <dbReference type="NCBI Taxonomy" id="2080740"/>
    <lineage>
        <taxon>Bacteria</taxon>
        <taxon>Bacillati</taxon>
        <taxon>Actinomycetota</taxon>
        <taxon>Actinomycetes</taxon>
        <taxon>Mycobacteriales</taxon>
        <taxon>Corynebacteriaceae</taxon>
        <taxon>Corynebacterium</taxon>
    </lineage>
</organism>
<gene>
    <name evidence="2" type="ORF">DF222_06545</name>
</gene>
<dbReference type="EMBL" id="QEEZ01000010">
    <property type="protein sequence ID" value="PWC01592.1"/>
    <property type="molecule type" value="Genomic_DNA"/>
</dbReference>
<feature type="transmembrane region" description="Helical" evidence="1">
    <location>
        <begin position="102"/>
        <end position="127"/>
    </location>
</feature>
<feature type="transmembrane region" description="Helical" evidence="1">
    <location>
        <begin position="20"/>
        <end position="44"/>
    </location>
</feature>
<keyword evidence="3" id="KW-1185">Reference proteome</keyword>
<keyword evidence="1" id="KW-0472">Membrane</keyword>
<accession>A0A2U1T6H4</accession>
<sequence length="182" mass="19128">MPATAVSHPPQRRFRINRKIGTAAGFLTLGILLYAVVGAVWGLLRPAYEGTVESGGVIAFAPAADIEFTSFITFAVITGVLGVICGLVSFVRAPEMRGALTLCWIGVVALIGAVAFFTVGELAASLTQRVAHTELEAGQDVAIVPPLAPGIAFVAAPLMAMMTYWFSMFLDPTPYGAADRPD</sequence>
<comment type="caution">
    <text evidence="2">The sequence shown here is derived from an EMBL/GenBank/DDBJ whole genome shotgun (WGS) entry which is preliminary data.</text>
</comment>
<evidence type="ECO:0000313" key="2">
    <source>
        <dbReference type="EMBL" id="PWC01592.1"/>
    </source>
</evidence>
<dbReference type="AlphaFoldDB" id="A0A2U1T6H4"/>
<dbReference type="RefSeq" id="WP_108431225.1">
    <property type="nucleotide sequence ID" value="NZ_CP026947.1"/>
</dbReference>
<reference evidence="3" key="1">
    <citation type="submission" date="2018-04" db="EMBL/GenBank/DDBJ databases">
        <authorList>
            <person name="Liu S."/>
            <person name="Wang Z."/>
            <person name="Li J."/>
        </authorList>
    </citation>
    <scope>NUCLEOTIDE SEQUENCE [LARGE SCALE GENOMIC DNA]</scope>
    <source>
        <strain evidence="3">2189</strain>
    </source>
</reference>